<feature type="compositionally biased region" description="Low complexity" evidence="1">
    <location>
        <begin position="1"/>
        <end position="20"/>
    </location>
</feature>
<evidence type="ECO:0000256" key="1">
    <source>
        <dbReference type="SAM" id="MobiDB-lite"/>
    </source>
</evidence>
<dbReference type="Proteomes" id="UP001501102">
    <property type="component" value="Unassembled WGS sequence"/>
</dbReference>
<dbReference type="EMBL" id="BAAAXZ010000034">
    <property type="protein sequence ID" value="GAA2915738.1"/>
    <property type="molecule type" value="Genomic_DNA"/>
</dbReference>
<comment type="caution">
    <text evidence="2">The sequence shown here is derived from an EMBL/GenBank/DDBJ whole genome shotgun (WGS) entry which is preliminary data.</text>
</comment>
<proteinExistence type="predicted"/>
<evidence type="ECO:0000313" key="3">
    <source>
        <dbReference type="Proteomes" id="UP001501102"/>
    </source>
</evidence>
<feature type="compositionally biased region" description="Polar residues" evidence="1">
    <location>
        <begin position="89"/>
        <end position="105"/>
    </location>
</feature>
<reference evidence="2 3" key="1">
    <citation type="journal article" date="2019" name="Int. J. Syst. Evol. Microbiol.">
        <title>The Global Catalogue of Microorganisms (GCM) 10K type strain sequencing project: providing services to taxonomists for standard genome sequencing and annotation.</title>
        <authorList>
            <consortium name="The Broad Institute Genomics Platform"/>
            <consortium name="The Broad Institute Genome Sequencing Center for Infectious Disease"/>
            <person name="Wu L."/>
            <person name="Ma J."/>
        </authorList>
    </citation>
    <scope>NUCLEOTIDE SEQUENCE [LARGE SCALE GENOMIC DNA]</scope>
    <source>
        <strain evidence="2 3">JCM 4087</strain>
    </source>
</reference>
<sequence length="180" mass="18098">MAAGAGSRGAQTASATSAGTLHRARPPAHDSDSASRSGTVVAAATAPPPTSMVVCRPDISPTRRSKSLLINAVMTTLATATAVPARNDPANSGNVAGTSRTAVPHSSTARTATSVRSMPQRRASRGASGAKTPKQISGSVESAPAPPLDRPVACRMSSRRGETATMAGRMLIPTSSTARA</sequence>
<feature type="region of interest" description="Disordered" evidence="1">
    <location>
        <begin position="1"/>
        <end position="59"/>
    </location>
</feature>
<organism evidence="2 3">
    <name type="scientific">Streptomyces thioluteus</name>
    <dbReference type="NCBI Taxonomy" id="66431"/>
    <lineage>
        <taxon>Bacteria</taxon>
        <taxon>Bacillati</taxon>
        <taxon>Actinomycetota</taxon>
        <taxon>Actinomycetes</taxon>
        <taxon>Kitasatosporales</taxon>
        <taxon>Streptomycetaceae</taxon>
        <taxon>Streptomyces</taxon>
    </lineage>
</organism>
<gene>
    <name evidence="2" type="ORF">GCM10020221_09420</name>
</gene>
<protein>
    <submittedName>
        <fullName evidence="2">Uncharacterized protein</fullName>
    </submittedName>
</protein>
<accession>A0ABN3WIH6</accession>
<evidence type="ECO:0000313" key="2">
    <source>
        <dbReference type="EMBL" id="GAA2915738.1"/>
    </source>
</evidence>
<feature type="region of interest" description="Disordered" evidence="1">
    <location>
        <begin position="84"/>
        <end position="180"/>
    </location>
</feature>
<feature type="compositionally biased region" description="Low complexity" evidence="1">
    <location>
        <begin position="106"/>
        <end position="117"/>
    </location>
</feature>
<keyword evidence="3" id="KW-1185">Reference proteome</keyword>
<name>A0ABN3WIH6_STRTU</name>